<dbReference type="InterPro" id="IPR047713">
    <property type="entry name" value="DHCW_cupin"/>
</dbReference>
<dbReference type="InterPro" id="IPR014710">
    <property type="entry name" value="RmlC-like_jellyroll"/>
</dbReference>
<dbReference type="SUPFAM" id="SSF51182">
    <property type="entry name" value="RmlC-like cupins"/>
    <property type="match status" value="1"/>
</dbReference>
<organism evidence="1 2">
    <name type="scientific">Pseudodonghicola xiamenensis</name>
    <dbReference type="NCBI Taxonomy" id="337702"/>
    <lineage>
        <taxon>Bacteria</taxon>
        <taxon>Pseudomonadati</taxon>
        <taxon>Pseudomonadota</taxon>
        <taxon>Alphaproteobacteria</taxon>
        <taxon>Rhodobacterales</taxon>
        <taxon>Paracoccaceae</taxon>
        <taxon>Pseudodonghicola</taxon>
    </lineage>
</organism>
<dbReference type="RefSeq" id="WP_028095115.1">
    <property type="nucleotide sequence ID" value="NZ_BNAP01000033.1"/>
</dbReference>
<comment type="caution">
    <text evidence="1">The sequence shown here is derived from an EMBL/GenBank/DDBJ whole genome shotgun (WGS) entry which is preliminary data.</text>
</comment>
<reference evidence="1" key="2">
    <citation type="submission" date="2020-09" db="EMBL/GenBank/DDBJ databases">
        <authorList>
            <person name="Sun Q."/>
            <person name="Zhou Y."/>
        </authorList>
    </citation>
    <scope>NUCLEOTIDE SEQUENCE</scope>
    <source>
        <strain evidence="1">CGMCC 1.7081</strain>
    </source>
</reference>
<sequence length="110" mass="12241">MQLPEMPFTELDWSKIPAQDYPGEVGMSRWQVIEVGGLRIRIVDYGPGFVADHWCDRGHVFQVLSGEVTIELADGRRFELTEGQGFAVSDYGDAAHLVRTVSGARAFIVD</sequence>
<accession>A0A8J3H920</accession>
<dbReference type="AlphaFoldDB" id="A0A8J3H920"/>
<name>A0A8J3H920_9RHOB</name>
<dbReference type="InterPro" id="IPR011051">
    <property type="entry name" value="RmlC_Cupin_sf"/>
</dbReference>
<proteinExistence type="predicted"/>
<protein>
    <recommendedName>
        <fullName evidence="3">Cupin domain-containing protein</fullName>
    </recommendedName>
</protein>
<dbReference type="Gene3D" id="2.60.120.10">
    <property type="entry name" value="Jelly Rolls"/>
    <property type="match status" value="1"/>
</dbReference>
<reference evidence="1" key="1">
    <citation type="journal article" date="2014" name="Int. J. Syst. Evol. Microbiol.">
        <title>Complete genome sequence of Corynebacterium casei LMG S-19264T (=DSM 44701T), isolated from a smear-ripened cheese.</title>
        <authorList>
            <consortium name="US DOE Joint Genome Institute (JGI-PGF)"/>
            <person name="Walter F."/>
            <person name="Albersmeier A."/>
            <person name="Kalinowski J."/>
            <person name="Ruckert C."/>
        </authorList>
    </citation>
    <scope>NUCLEOTIDE SEQUENCE</scope>
    <source>
        <strain evidence="1">CGMCC 1.7081</strain>
    </source>
</reference>
<gene>
    <name evidence="1" type="ORF">GCM10010961_40180</name>
</gene>
<dbReference type="EMBL" id="BNAP01000033">
    <property type="protein sequence ID" value="GHH02425.1"/>
    <property type="molecule type" value="Genomic_DNA"/>
</dbReference>
<evidence type="ECO:0000313" key="1">
    <source>
        <dbReference type="EMBL" id="GHH02425.1"/>
    </source>
</evidence>
<dbReference type="Proteomes" id="UP000611500">
    <property type="component" value="Unassembled WGS sequence"/>
</dbReference>
<evidence type="ECO:0000313" key="2">
    <source>
        <dbReference type="Proteomes" id="UP000611500"/>
    </source>
</evidence>
<dbReference type="NCBIfam" id="NF038084">
    <property type="entry name" value="DHCW_cupin"/>
    <property type="match status" value="1"/>
</dbReference>
<keyword evidence="2" id="KW-1185">Reference proteome</keyword>
<evidence type="ECO:0008006" key="3">
    <source>
        <dbReference type="Google" id="ProtNLM"/>
    </source>
</evidence>